<proteinExistence type="inferred from homology"/>
<evidence type="ECO:0000256" key="4">
    <source>
        <dbReference type="ARBA" id="ARBA00022692"/>
    </source>
</evidence>
<evidence type="ECO:0000256" key="1">
    <source>
        <dbReference type="ARBA" id="ARBA00004141"/>
    </source>
</evidence>
<feature type="transmembrane region" description="Helical" evidence="7">
    <location>
        <begin position="79"/>
        <end position="107"/>
    </location>
</feature>
<dbReference type="Proteomes" id="UP000243459">
    <property type="component" value="Chromosome 1"/>
</dbReference>
<keyword evidence="4 7" id="KW-0812">Transmembrane</keyword>
<dbReference type="SMART" id="SM00563">
    <property type="entry name" value="PlsC"/>
    <property type="match status" value="1"/>
</dbReference>
<dbReference type="Gramene" id="ONK81553">
    <property type="protein sequence ID" value="ONK81553"/>
    <property type="gene ID" value="A4U43_C01F30440"/>
</dbReference>
<dbReference type="GO" id="GO:0016020">
    <property type="term" value="C:membrane"/>
    <property type="evidence" value="ECO:0007669"/>
    <property type="project" value="UniProtKB-SubCell"/>
</dbReference>
<keyword evidence="3" id="KW-0808">Transferase</keyword>
<evidence type="ECO:0000256" key="2">
    <source>
        <dbReference type="ARBA" id="ARBA00007937"/>
    </source>
</evidence>
<keyword evidence="10" id="KW-1185">Reference proteome</keyword>
<evidence type="ECO:0000256" key="7">
    <source>
        <dbReference type="SAM" id="Phobius"/>
    </source>
</evidence>
<dbReference type="CDD" id="cd06551">
    <property type="entry name" value="LPLAT"/>
    <property type="match status" value="1"/>
</dbReference>
<dbReference type="AlphaFoldDB" id="A0A5P1FV50"/>
<dbReference type="PANTHER" id="PTHR15486">
    <property type="entry name" value="ANCIENT UBIQUITOUS PROTEIN"/>
    <property type="match status" value="1"/>
</dbReference>
<dbReference type="Pfam" id="PF01553">
    <property type="entry name" value="Acyltransferase"/>
    <property type="match status" value="1"/>
</dbReference>
<name>A0A5P1FV50_ASPOF</name>
<dbReference type="GO" id="GO:0016791">
    <property type="term" value="F:phosphatase activity"/>
    <property type="evidence" value="ECO:0007669"/>
    <property type="project" value="TreeGrafter"/>
</dbReference>
<evidence type="ECO:0000256" key="3">
    <source>
        <dbReference type="ARBA" id="ARBA00022679"/>
    </source>
</evidence>
<accession>A0A5P1FV50</accession>
<feature type="transmembrane region" description="Helical" evidence="7">
    <location>
        <begin position="222"/>
        <end position="240"/>
    </location>
</feature>
<keyword evidence="6 7" id="KW-0472">Membrane</keyword>
<feature type="domain" description="Phospholipid/glycerol acyltransferase" evidence="8">
    <location>
        <begin position="288"/>
        <end position="389"/>
    </location>
</feature>
<dbReference type="PANTHER" id="PTHR15486:SF0">
    <property type="entry name" value="GLYCEROL-3-PHOSPHATE ACYLTRANSFERASE 1"/>
    <property type="match status" value="1"/>
</dbReference>
<keyword evidence="5 7" id="KW-1133">Transmembrane helix</keyword>
<reference evidence="10" key="1">
    <citation type="journal article" date="2017" name="Nat. Commun.">
        <title>The asparagus genome sheds light on the origin and evolution of a young Y chromosome.</title>
        <authorList>
            <person name="Harkess A."/>
            <person name="Zhou J."/>
            <person name="Xu C."/>
            <person name="Bowers J.E."/>
            <person name="Van der Hulst R."/>
            <person name="Ayyampalayam S."/>
            <person name="Mercati F."/>
            <person name="Riccardi P."/>
            <person name="McKain M.R."/>
            <person name="Kakrana A."/>
            <person name="Tang H."/>
            <person name="Ray J."/>
            <person name="Groenendijk J."/>
            <person name="Arikit S."/>
            <person name="Mathioni S.M."/>
            <person name="Nakano M."/>
            <person name="Shan H."/>
            <person name="Telgmann-Rauber A."/>
            <person name="Kanno A."/>
            <person name="Yue Z."/>
            <person name="Chen H."/>
            <person name="Li W."/>
            <person name="Chen Y."/>
            <person name="Xu X."/>
            <person name="Zhang Y."/>
            <person name="Luo S."/>
            <person name="Chen H."/>
            <person name="Gao J."/>
            <person name="Mao Z."/>
            <person name="Pires J.C."/>
            <person name="Luo M."/>
            <person name="Kudrna D."/>
            <person name="Wing R.A."/>
            <person name="Meyers B.C."/>
            <person name="Yi K."/>
            <person name="Kong H."/>
            <person name="Lavrijsen P."/>
            <person name="Sunseri F."/>
            <person name="Falavigna A."/>
            <person name="Ye Y."/>
            <person name="Leebens-Mack J.H."/>
            <person name="Chen G."/>
        </authorList>
    </citation>
    <scope>NUCLEOTIDE SEQUENCE [LARGE SCALE GENOMIC DNA]</scope>
    <source>
        <strain evidence="10">cv. DH0086</strain>
    </source>
</reference>
<dbReference type="GO" id="GO:0010143">
    <property type="term" value="P:cutin biosynthetic process"/>
    <property type="evidence" value="ECO:0007669"/>
    <property type="project" value="TreeGrafter"/>
</dbReference>
<dbReference type="InterPro" id="IPR002123">
    <property type="entry name" value="Plipid/glycerol_acylTrfase"/>
</dbReference>
<evidence type="ECO:0000313" key="9">
    <source>
        <dbReference type="EMBL" id="ONK81553.1"/>
    </source>
</evidence>
<dbReference type="InterPro" id="IPR056462">
    <property type="entry name" value="HAD_RAM2/GPAT1-8"/>
</dbReference>
<gene>
    <name evidence="9" type="ORF">A4U43_C01F30440</name>
</gene>
<sequence length="483" mass="53805">MVFPVLYPKIVMDWLLSRNNTPAKRMKRQGSFHRTASRSHLAPSPYPSVAKCSPEGRESQSFVCDFQTALLRSQSLFPYFMLVAFEGGSLLRALLLLLAYPLILVLGPDEGISIKIMVFISFCGLRVKDAEIVSRAVLPKFYLENMNVYSYEVLASTKKRVVVSRMPRVMIGAFLEEYLGVGEVVGAELQEPYIVTKEASGPSSVMPRSKYPKPLIFHDGRLAFLPTPLSSLFLFLYLPFGLTLAIARVLIGTILPYNLAIALGPFSGFKLHVHNPPTKNPNPNPKGVLYVCNHRTLLDPLMLTAALGRPLTAVTYSLSPVSEILSPIRTVRLTRNRAVDARKLQKLLSEGDVVICPEGTTCREPYLLRFSALFAELTDNMVPCAVDARISMFYGTTASGFKWLDPIFFLMNPRPVYEIRFLGLLPKEMSCGGGLKGVDVANGIQRMLGEELGFECTSLTRKDKYLMLAGNEGIVDERRNKRH</sequence>
<evidence type="ECO:0000256" key="5">
    <source>
        <dbReference type="ARBA" id="ARBA00022989"/>
    </source>
</evidence>
<evidence type="ECO:0000256" key="6">
    <source>
        <dbReference type="ARBA" id="ARBA00023136"/>
    </source>
</evidence>
<dbReference type="Pfam" id="PF23270">
    <property type="entry name" value="HAD_RAM2_N"/>
    <property type="match status" value="1"/>
</dbReference>
<protein>
    <recommendedName>
        <fullName evidence="8">Phospholipid/glycerol acyltransferase domain-containing protein</fullName>
    </recommendedName>
</protein>
<dbReference type="SUPFAM" id="SSF69593">
    <property type="entry name" value="Glycerol-3-phosphate (1)-acyltransferase"/>
    <property type="match status" value="1"/>
</dbReference>
<evidence type="ECO:0000259" key="8">
    <source>
        <dbReference type="SMART" id="SM00563"/>
    </source>
</evidence>
<evidence type="ECO:0000313" key="10">
    <source>
        <dbReference type="Proteomes" id="UP000243459"/>
    </source>
</evidence>
<dbReference type="GO" id="GO:0090447">
    <property type="term" value="F:glycerol-3-phosphate 2-O-acyltransferase activity"/>
    <property type="evidence" value="ECO:0007669"/>
    <property type="project" value="TreeGrafter"/>
</dbReference>
<dbReference type="OMA" id="MNTHVSM"/>
<comment type="subcellular location">
    <subcellularLocation>
        <location evidence="1">Membrane</location>
        <topology evidence="1">Multi-pass membrane protein</topology>
    </subcellularLocation>
</comment>
<dbReference type="EMBL" id="CM007381">
    <property type="protein sequence ID" value="ONK81553.1"/>
    <property type="molecule type" value="Genomic_DNA"/>
</dbReference>
<organism evidence="9 10">
    <name type="scientific">Asparagus officinalis</name>
    <name type="common">Garden asparagus</name>
    <dbReference type="NCBI Taxonomy" id="4686"/>
    <lineage>
        <taxon>Eukaryota</taxon>
        <taxon>Viridiplantae</taxon>
        <taxon>Streptophyta</taxon>
        <taxon>Embryophyta</taxon>
        <taxon>Tracheophyta</taxon>
        <taxon>Spermatophyta</taxon>
        <taxon>Magnoliopsida</taxon>
        <taxon>Liliopsida</taxon>
        <taxon>Asparagales</taxon>
        <taxon>Asparagaceae</taxon>
        <taxon>Asparagoideae</taxon>
        <taxon>Asparagus</taxon>
    </lineage>
</organism>
<comment type="similarity">
    <text evidence="2">Belongs to the GPAT/DAPAT family.</text>
</comment>